<gene>
    <name evidence="3" type="ORF">PHJA_000379600</name>
</gene>
<evidence type="ECO:0000313" key="3">
    <source>
        <dbReference type="EMBL" id="GFP82365.1"/>
    </source>
</evidence>
<sequence>GVTSFSIDLATKKVTVIGDVTPLGVLTSISKVKNAQLWPSPPSSSPRVSLGRYS</sequence>
<feature type="domain" description="HMA" evidence="2">
    <location>
        <begin position="1"/>
        <end position="40"/>
    </location>
</feature>
<dbReference type="InterPro" id="IPR006121">
    <property type="entry name" value="HMA_dom"/>
</dbReference>
<proteinExistence type="predicted"/>
<dbReference type="EMBL" id="BMAC01000041">
    <property type="protein sequence ID" value="GFP82365.1"/>
    <property type="molecule type" value="Genomic_DNA"/>
</dbReference>
<dbReference type="GO" id="GO:0046872">
    <property type="term" value="F:metal ion binding"/>
    <property type="evidence" value="ECO:0007669"/>
    <property type="project" value="InterPro"/>
</dbReference>
<dbReference type="OrthoDB" id="689350at2759"/>
<evidence type="ECO:0000313" key="4">
    <source>
        <dbReference type="Proteomes" id="UP000653305"/>
    </source>
</evidence>
<dbReference type="PANTHER" id="PTHR46119">
    <property type="entry name" value="OS08G0405700 PROTEIN"/>
    <property type="match status" value="1"/>
</dbReference>
<comment type="subcellular location">
    <subcellularLocation>
        <location evidence="1">Membrane</location>
        <topology evidence="1">Peripheral membrane protein</topology>
    </subcellularLocation>
</comment>
<keyword evidence="4" id="KW-1185">Reference proteome</keyword>
<protein>
    <recommendedName>
        <fullName evidence="2">HMA domain-containing protein</fullName>
    </recommendedName>
</protein>
<dbReference type="AlphaFoldDB" id="A0A830BEG8"/>
<evidence type="ECO:0000259" key="2">
    <source>
        <dbReference type="PROSITE" id="PS50846"/>
    </source>
</evidence>
<comment type="caution">
    <text evidence="3">The sequence shown here is derived from an EMBL/GenBank/DDBJ whole genome shotgun (WGS) entry which is preliminary data.</text>
</comment>
<dbReference type="GO" id="GO:0016020">
    <property type="term" value="C:membrane"/>
    <property type="evidence" value="ECO:0007669"/>
    <property type="project" value="UniProtKB-SubCell"/>
</dbReference>
<dbReference type="PROSITE" id="PS50846">
    <property type="entry name" value="HMA_2"/>
    <property type="match status" value="1"/>
</dbReference>
<dbReference type="GO" id="GO:0009626">
    <property type="term" value="P:plant-type hypersensitive response"/>
    <property type="evidence" value="ECO:0007669"/>
    <property type="project" value="UniProtKB-KW"/>
</dbReference>
<accession>A0A830BEG8</accession>
<evidence type="ECO:0000256" key="1">
    <source>
        <dbReference type="ARBA" id="ARBA00004170"/>
    </source>
</evidence>
<organism evidence="3 4">
    <name type="scientific">Phtheirospermum japonicum</name>
    <dbReference type="NCBI Taxonomy" id="374723"/>
    <lineage>
        <taxon>Eukaryota</taxon>
        <taxon>Viridiplantae</taxon>
        <taxon>Streptophyta</taxon>
        <taxon>Embryophyta</taxon>
        <taxon>Tracheophyta</taxon>
        <taxon>Spermatophyta</taxon>
        <taxon>Magnoliopsida</taxon>
        <taxon>eudicotyledons</taxon>
        <taxon>Gunneridae</taxon>
        <taxon>Pentapetalae</taxon>
        <taxon>asterids</taxon>
        <taxon>lamiids</taxon>
        <taxon>Lamiales</taxon>
        <taxon>Orobanchaceae</taxon>
        <taxon>Orobanchaceae incertae sedis</taxon>
        <taxon>Phtheirospermum</taxon>
    </lineage>
</organism>
<feature type="non-terminal residue" evidence="3">
    <location>
        <position position="1"/>
    </location>
</feature>
<name>A0A830BEG8_9LAMI</name>
<dbReference type="Gene3D" id="3.30.70.100">
    <property type="match status" value="1"/>
</dbReference>
<reference evidence="3" key="1">
    <citation type="submission" date="2020-07" db="EMBL/GenBank/DDBJ databases">
        <title>Ethylene signaling mediates host invasion by parasitic plants.</title>
        <authorList>
            <person name="Yoshida S."/>
        </authorList>
    </citation>
    <scope>NUCLEOTIDE SEQUENCE</scope>
    <source>
        <strain evidence="3">Okayama</strain>
    </source>
</reference>
<dbReference type="InterPro" id="IPR044526">
    <property type="entry name" value="NAKR1-3"/>
</dbReference>
<dbReference type="Proteomes" id="UP000653305">
    <property type="component" value="Unassembled WGS sequence"/>
</dbReference>
<dbReference type="PANTHER" id="PTHR46119:SF15">
    <property type="entry name" value="PROTEIN SODIUM POTASSIUM ROOT DEFECTIVE 2"/>
    <property type="match status" value="1"/>
</dbReference>